<organism evidence="2">
    <name type="scientific">Streptomyces sp. NBC_00003</name>
    <dbReference type="NCBI Taxonomy" id="2903608"/>
    <lineage>
        <taxon>Bacteria</taxon>
        <taxon>Bacillati</taxon>
        <taxon>Actinomycetota</taxon>
        <taxon>Actinomycetes</taxon>
        <taxon>Kitasatosporales</taxon>
        <taxon>Streptomycetaceae</taxon>
        <taxon>Streptomyces</taxon>
    </lineage>
</organism>
<dbReference type="Pfam" id="PF19850">
    <property type="entry name" value="DUF6325"/>
    <property type="match status" value="1"/>
</dbReference>
<proteinExistence type="predicted"/>
<reference evidence="2" key="1">
    <citation type="submission" date="2022-10" db="EMBL/GenBank/DDBJ databases">
        <title>The complete genomes of actinobacterial strains from the NBC collection.</title>
        <authorList>
            <person name="Joergensen T.S."/>
            <person name="Alvarez Arevalo M."/>
            <person name="Sterndorff E.B."/>
            <person name="Faurdal D."/>
            <person name="Vuksanovic O."/>
            <person name="Mourched A.-S."/>
            <person name="Charusanti P."/>
            <person name="Shaw S."/>
            <person name="Blin K."/>
            <person name="Weber T."/>
        </authorList>
    </citation>
    <scope>NUCLEOTIDE SEQUENCE</scope>
    <source>
        <strain evidence="2">NBC_00003</strain>
    </source>
</reference>
<evidence type="ECO:0000256" key="1">
    <source>
        <dbReference type="SAM" id="MobiDB-lite"/>
    </source>
</evidence>
<sequence length="159" mass="16259">MGPVEFIVLAFPEEQLRVRAVTSLGALRRSGAVALIDALVVTKTAGGEVLTAELDEFEELQGMLGGRDAARLIGPEDVAESAGLLGRGNCALLVLVEHLWAVEAAEEVRAAGGRIAGSVRIPPERLTEVKAGLAALAASAQSQPSPSSQSSSSSTGSEA</sequence>
<evidence type="ECO:0000313" key="2">
    <source>
        <dbReference type="EMBL" id="WTW61462.1"/>
    </source>
</evidence>
<dbReference type="InterPro" id="IPR046288">
    <property type="entry name" value="DUF6325"/>
</dbReference>
<gene>
    <name evidence="2" type="ORF">OG549_12810</name>
</gene>
<dbReference type="AlphaFoldDB" id="A0AAU2V216"/>
<dbReference type="EMBL" id="CP108318">
    <property type="protein sequence ID" value="WTW61462.1"/>
    <property type="molecule type" value="Genomic_DNA"/>
</dbReference>
<accession>A0AAU2V216</accession>
<feature type="region of interest" description="Disordered" evidence="1">
    <location>
        <begin position="137"/>
        <end position="159"/>
    </location>
</feature>
<name>A0AAU2V216_9ACTN</name>
<protein>
    <submittedName>
        <fullName evidence="2">DUF6325 family protein</fullName>
    </submittedName>
</protein>